<dbReference type="OrthoDB" id="9801773at2"/>
<dbReference type="SUPFAM" id="SSF55961">
    <property type="entry name" value="Bet v1-like"/>
    <property type="match status" value="1"/>
</dbReference>
<dbReference type="Proteomes" id="UP000030512">
    <property type="component" value="Chromosome"/>
</dbReference>
<protein>
    <recommendedName>
        <fullName evidence="3">Ligand-binding SRPBCC domain-containing protein</fullName>
    </recommendedName>
</protein>
<evidence type="ECO:0000313" key="2">
    <source>
        <dbReference type="Proteomes" id="UP000030512"/>
    </source>
</evidence>
<dbReference type="AlphaFoldDB" id="A0A140E455"/>
<organism evidence="1 2">
    <name type="scientific">Methylomonas denitrificans</name>
    <dbReference type="NCBI Taxonomy" id="1538553"/>
    <lineage>
        <taxon>Bacteria</taxon>
        <taxon>Pseudomonadati</taxon>
        <taxon>Pseudomonadota</taxon>
        <taxon>Gammaproteobacteria</taxon>
        <taxon>Methylococcales</taxon>
        <taxon>Methylococcaceae</taxon>
        <taxon>Methylomonas</taxon>
    </lineage>
</organism>
<dbReference type="EMBL" id="CP014476">
    <property type="protein sequence ID" value="AMK75179.1"/>
    <property type="molecule type" value="Genomic_DNA"/>
</dbReference>
<dbReference type="CDD" id="cd07820">
    <property type="entry name" value="SRPBCC_3"/>
    <property type="match status" value="1"/>
</dbReference>
<evidence type="ECO:0008006" key="3">
    <source>
        <dbReference type="Google" id="ProtNLM"/>
    </source>
</evidence>
<keyword evidence="2" id="KW-1185">Reference proteome</keyword>
<dbReference type="STRING" id="1538553.JT25_001545"/>
<gene>
    <name evidence="1" type="ORF">JT25_001545</name>
</gene>
<dbReference type="Gene3D" id="3.30.530.20">
    <property type="match status" value="1"/>
</dbReference>
<proteinExistence type="predicted"/>
<evidence type="ECO:0000313" key="1">
    <source>
        <dbReference type="EMBL" id="AMK75179.1"/>
    </source>
</evidence>
<dbReference type="RefSeq" id="WP_036272217.1">
    <property type="nucleotide sequence ID" value="NZ_CP014476.1"/>
</dbReference>
<accession>A0A140E455</accession>
<dbReference type="InterPro" id="IPR023393">
    <property type="entry name" value="START-like_dom_sf"/>
</dbReference>
<reference evidence="1 2" key="1">
    <citation type="journal article" date="2015" name="Environ. Microbiol.">
        <title>Methane oxidation coupled to nitrate reduction under hypoxia by the Gammaproteobacterium Methylomonas denitrificans, sp. nov. type strain FJG1.</title>
        <authorList>
            <person name="Kits K.D."/>
            <person name="Klotz M.G."/>
            <person name="Stein L.Y."/>
        </authorList>
    </citation>
    <scope>NUCLEOTIDE SEQUENCE [LARGE SCALE GENOMIC DNA]</scope>
    <source>
        <strain evidence="1 2">FJG1</strain>
    </source>
</reference>
<sequence length="154" mass="18066">MKIYHIHRQQRLALDQQQAWAFFSSPHYLNQITPEFFHVDITSPVPEDIYAGLLIRYRMKAVFGVPMSWLSEVSHCDKPNRFVYQQAVGPFGFWSHEVCLRNCAEGVVLEDIVFYTMPFGWLGQLLHGFIGDKLQRIFDTRRDYLQAKWGLAEP</sequence>
<name>A0A140E455_9GAMM</name>
<dbReference type="KEGG" id="mdn:JT25_001545"/>